<dbReference type="Pfam" id="PF00561">
    <property type="entry name" value="Abhydrolase_1"/>
    <property type="match status" value="1"/>
</dbReference>
<evidence type="ECO:0000313" key="3">
    <source>
        <dbReference type="Proteomes" id="UP001223072"/>
    </source>
</evidence>
<dbReference type="InterPro" id="IPR000073">
    <property type="entry name" value="AB_hydrolase_1"/>
</dbReference>
<protein>
    <submittedName>
        <fullName evidence="2">Pimeloyl-ACP methyl ester carboxylesterase</fullName>
    </submittedName>
</protein>
<keyword evidence="3" id="KW-1185">Reference proteome</keyword>
<dbReference type="InterPro" id="IPR029058">
    <property type="entry name" value="AB_hydrolase_fold"/>
</dbReference>
<name>A0ABU0REV4_9ACTN</name>
<organism evidence="2 3">
    <name type="scientific">Streptomyces turgidiscabies</name>
    <dbReference type="NCBI Taxonomy" id="85558"/>
    <lineage>
        <taxon>Bacteria</taxon>
        <taxon>Bacillati</taxon>
        <taxon>Actinomycetota</taxon>
        <taxon>Actinomycetes</taxon>
        <taxon>Kitasatosporales</taxon>
        <taxon>Streptomycetaceae</taxon>
        <taxon>Streptomyces</taxon>
    </lineage>
</organism>
<evidence type="ECO:0000259" key="1">
    <source>
        <dbReference type="Pfam" id="PF00561"/>
    </source>
</evidence>
<comment type="caution">
    <text evidence="2">The sequence shown here is derived from an EMBL/GenBank/DDBJ whole genome shotgun (WGS) entry which is preliminary data.</text>
</comment>
<dbReference type="SUPFAM" id="SSF53474">
    <property type="entry name" value="alpha/beta-Hydrolases"/>
    <property type="match status" value="1"/>
</dbReference>
<feature type="domain" description="AB hydrolase-1" evidence="1">
    <location>
        <begin position="44"/>
        <end position="190"/>
    </location>
</feature>
<gene>
    <name evidence="2" type="ORF">QFZ49_000428</name>
</gene>
<dbReference type="Gene3D" id="3.40.50.1820">
    <property type="entry name" value="alpha/beta hydrolase"/>
    <property type="match status" value="1"/>
</dbReference>
<reference evidence="2 3" key="1">
    <citation type="submission" date="2023-07" db="EMBL/GenBank/DDBJ databases">
        <title>Comparative genomics of wheat-associated soil bacteria to identify genetic determinants of phenazine resistance.</title>
        <authorList>
            <person name="Mouncey N."/>
        </authorList>
    </citation>
    <scope>NUCLEOTIDE SEQUENCE [LARGE SCALE GENOMIC DNA]</scope>
    <source>
        <strain evidence="2 3">W2I16</strain>
    </source>
</reference>
<dbReference type="EMBL" id="JAUSZS010000002">
    <property type="protein sequence ID" value="MDQ0930521.1"/>
    <property type="molecule type" value="Genomic_DNA"/>
</dbReference>
<sequence>MAAEPTDHWVEHTSTVPATKDQQVELFVRERDGTPNGHPANRRAVLMLHGRSVPALVGYDLQQPSYGWAEALAQAGYDVFMMDLQGMGLSPRPRMEDPCNVNPNQQSEVTPPLSGSLRTPTYPFVLTNSQSDKDELGTVVDYIRKLHNVSKVAFIGWSAAAFAMGPYAIQHPGKVESLFLLAPIFPPLGPMNPPVLPAPGFPTHVLTRAFDASWGAQVHCSNQREPGIFEIVWSALMDNDPIGRTWGKIENGRPVGVSRFRNFVTWGWNSGTAGEGGVLGGSVPVLIVHGEFDTTANTTPPSSNPALDFHVPALYDAVTGAHKILVTARCAGHSMPWEGQRGNLHALSKNWLKHLKVDGKTQGRFIMEENGDFTQVP</sequence>
<dbReference type="RefSeq" id="WP_307624741.1">
    <property type="nucleotide sequence ID" value="NZ_JAUSZS010000002.1"/>
</dbReference>
<evidence type="ECO:0000313" key="2">
    <source>
        <dbReference type="EMBL" id="MDQ0930521.1"/>
    </source>
</evidence>
<proteinExistence type="predicted"/>
<accession>A0ABU0REV4</accession>
<dbReference type="Proteomes" id="UP001223072">
    <property type="component" value="Unassembled WGS sequence"/>
</dbReference>